<evidence type="ECO:0000313" key="3">
    <source>
        <dbReference type="Proteomes" id="UP000067683"/>
    </source>
</evidence>
<proteinExistence type="predicted"/>
<feature type="region of interest" description="Disordered" evidence="1">
    <location>
        <begin position="45"/>
        <end position="70"/>
    </location>
</feature>
<accession>A0A0U2XGH5</accession>
<name>A0A0U2XGH5_9BACL</name>
<gene>
    <name evidence="2" type="ORF">AUC31_08185</name>
</gene>
<keyword evidence="3" id="KW-1185">Reference proteome</keyword>
<reference evidence="2" key="1">
    <citation type="submission" date="2016-01" db="EMBL/GenBank/DDBJ databases">
        <title>Complete genome of Planococcus rifietoensis type strain M8.</title>
        <authorList>
            <person name="See-Too W.S."/>
        </authorList>
    </citation>
    <scope>NUCLEOTIDE SEQUENCE [LARGE SCALE GENOMIC DNA]</scope>
    <source>
        <strain evidence="2">M8</strain>
    </source>
</reference>
<dbReference type="KEGG" id="prt:AUC31_08185"/>
<protein>
    <submittedName>
        <fullName evidence="2">Uncharacterized protein</fullName>
    </submittedName>
</protein>
<dbReference type="Proteomes" id="UP000067683">
    <property type="component" value="Chromosome"/>
</dbReference>
<sequence length="88" mass="10282">MRVMQLMRKELLVRKKRFEKLPLFDCVAGELLAVGRVLSQRAKSAARLSRQPARSHRRQPPFHSVSSFRRKRISSIRSTENVEMLHAL</sequence>
<evidence type="ECO:0000256" key="1">
    <source>
        <dbReference type="SAM" id="MobiDB-lite"/>
    </source>
</evidence>
<dbReference type="EMBL" id="CP013659">
    <property type="protein sequence ID" value="ALS75200.1"/>
    <property type="molecule type" value="Genomic_DNA"/>
</dbReference>
<organism evidence="2 3">
    <name type="scientific">Planococcus rifietoensis</name>
    <dbReference type="NCBI Taxonomy" id="200991"/>
    <lineage>
        <taxon>Bacteria</taxon>
        <taxon>Bacillati</taxon>
        <taxon>Bacillota</taxon>
        <taxon>Bacilli</taxon>
        <taxon>Bacillales</taxon>
        <taxon>Caryophanaceae</taxon>
        <taxon>Planococcus</taxon>
    </lineage>
</organism>
<dbReference type="AlphaFoldDB" id="A0A0U2XGH5"/>
<evidence type="ECO:0000313" key="2">
    <source>
        <dbReference type="EMBL" id="ALS75200.1"/>
    </source>
</evidence>